<dbReference type="AlphaFoldDB" id="A0A813XAK1"/>
<evidence type="ECO:0000313" key="1">
    <source>
        <dbReference type="EMBL" id="CAF0870245.1"/>
    </source>
</evidence>
<evidence type="ECO:0000313" key="2">
    <source>
        <dbReference type="Proteomes" id="UP000663860"/>
    </source>
</evidence>
<comment type="caution">
    <text evidence="1">The sequence shown here is derived from an EMBL/GenBank/DDBJ whole genome shotgun (WGS) entry which is preliminary data.</text>
</comment>
<dbReference type="Proteomes" id="UP000663860">
    <property type="component" value="Unassembled WGS sequence"/>
</dbReference>
<sequence length="69" mass="8481">MKLMFFPVTMIEEFPHVLLYYNFTQLMIDLIYHSTERRDIREKEKNKELTSLHVNFHDNDNDDDDEDDD</sequence>
<dbReference type="EMBL" id="CAJNOE010000078">
    <property type="protein sequence ID" value="CAF0870245.1"/>
    <property type="molecule type" value="Genomic_DNA"/>
</dbReference>
<name>A0A813XAK1_9BILA</name>
<accession>A0A813XAK1</accession>
<organism evidence="1 2">
    <name type="scientific">Adineta steineri</name>
    <dbReference type="NCBI Taxonomy" id="433720"/>
    <lineage>
        <taxon>Eukaryota</taxon>
        <taxon>Metazoa</taxon>
        <taxon>Spiralia</taxon>
        <taxon>Gnathifera</taxon>
        <taxon>Rotifera</taxon>
        <taxon>Eurotatoria</taxon>
        <taxon>Bdelloidea</taxon>
        <taxon>Adinetida</taxon>
        <taxon>Adinetidae</taxon>
        <taxon>Adineta</taxon>
    </lineage>
</organism>
<gene>
    <name evidence="1" type="ORF">IZO911_LOCUS10615</name>
</gene>
<protein>
    <submittedName>
        <fullName evidence="1">Uncharacterized protein</fullName>
    </submittedName>
</protein>
<reference evidence="1" key="1">
    <citation type="submission" date="2021-02" db="EMBL/GenBank/DDBJ databases">
        <authorList>
            <person name="Nowell W R."/>
        </authorList>
    </citation>
    <scope>NUCLEOTIDE SEQUENCE</scope>
</reference>
<proteinExistence type="predicted"/>